<evidence type="ECO:0000256" key="8">
    <source>
        <dbReference type="RuleBase" id="RU364100"/>
    </source>
</evidence>
<evidence type="ECO:0000256" key="6">
    <source>
        <dbReference type="ARBA" id="ARBA00023125"/>
    </source>
</evidence>
<protein>
    <recommendedName>
        <fullName evidence="8">Abasic site processing protein</fullName>
        <ecNumber evidence="8">3.4.-.-</ecNumber>
    </recommendedName>
</protein>
<dbReference type="SUPFAM" id="SSF143081">
    <property type="entry name" value="BB1717-like"/>
    <property type="match status" value="1"/>
</dbReference>
<comment type="caution">
    <text evidence="9">The sequence shown here is derived from an EMBL/GenBank/DDBJ whole genome shotgun (WGS) entry which is preliminary data.</text>
</comment>
<keyword evidence="6" id="KW-0238">DNA-binding</keyword>
<dbReference type="GO" id="GO:0006508">
    <property type="term" value="P:proteolysis"/>
    <property type="evidence" value="ECO:0007669"/>
    <property type="project" value="UniProtKB-KW"/>
</dbReference>
<dbReference type="GO" id="GO:0003697">
    <property type="term" value="F:single-stranded DNA binding"/>
    <property type="evidence" value="ECO:0007669"/>
    <property type="project" value="InterPro"/>
</dbReference>
<dbReference type="AlphaFoldDB" id="A0A318SBQ8"/>
<dbReference type="GO" id="GO:0016829">
    <property type="term" value="F:lyase activity"/>
    <property type="evidence" value="ECO:0007669"/>
    <property type="project" value="UniProtKB-KW"/>
</dbReference>
<keyword evidence="10" id="KW-1185">Reference proteome</keyword>
<sequence>MCGRLTESITRADFMRFFGMEKPGDLPPRFNVAPTQHVVIITHHPHGRAATLARWGLIPPDLTPDDAKRLSLFNARRETLLTKRPFSRPFRRRRCLVPVSGLYEWHDGQPFHVRRKDGKPLVLAGLWESAFGDEGELLSCTVITTTPNADLTALHDRMPVMLLSKDWDAWLDPATPLSDAERLLEPFAAGVLDVYAVSKDVGNVRNEGAHLVERLPGNAATPS</sequence>
<keyword evidence="4 8" id="KW-0378">Hydrolase</keyword>
<evidence type="ECO:0000256" key="3">
    <source>
        <dbReference type="ARBA" id="ARBA00022763"/>
    </source>
</evidence>
<dbReference type="Pfam" id="PF02586">
    <property type="entry name" value="SRAP"/>
    <property type="match status" value="1"/>
</dbReference>
<dbReference type="EMBL" id="QJSX01000031">
    <property type="protein sequence ID" value="PYE48342.1"/>
    <property type="molecule type" value="Genomic_DNA"/>
</dbReference>
<organism evidence="9 10">
    <name type="scientific">Deinococcus yavapaiensis KR-236</name>
    <dbReference type="NCBI Taxonomy" id="694435"/>
    <lineage>
        <taxon>Bacteria</taxon>
        <taxon>Thermotogati</taxon>
        <taxon>Deinococcota</taxon>
        <taxon>Deinococci</taxon>
        <taxon>Deinococcales</taxon>
        <taxon>Deinococcaceae</taxon>
        <taxon>Deinococcus</taxon>
    </lineage>
</organism>
<evidence type="ECO:0000256" key="5">
    <source>
        <dbReference type="ARBA" id="ARBA00023124"/>
    </source>
</evidence>
<dbReference type="InterPro" id="IPR036590">
    <property type="entry name" value="SRAP-like"/>
</dbReference>
<evidence type="ECO:0000313" key="10">
    <source>
        <dbReference type="Proteomes" id="UP000248326"/>
    </source>
</evidence>
<evidence type="ECO:0000256" key="7">
    <source>
        <dbReference type="ARBA" id="ARBA00023239"/>
    </source>
</evidence>
<dbReference type="GO" id="GO:0008233">
    <property type="term" value="F:peptidase activity"/>
    <property type="evidence" value="ECO:0007669"/>
    <property type="project" value="UniProtKB-KW"/>
</dbReference>
<keyword evidence="2 8" id="KW-0645">Protease</keyword>
<proteinExistence type="inferred from homology"/>
<reference evidence="9 10" key="1">
    <citation type="submission" date="2018-06" db="EMBL/GenBank/DDBJ databases">
        <title>Genomic Encyclopedia of Type Strains, Phase IV (KMG-IV): sequencing the most valuable type-strain genomes for metagenomic binning, comparative biology and taxonomic classification.</title>
        <authorList>
            <person name="Goeker M."/>
        </authorList>
    </citation>
    <scope>NUCLEOTIDE SEQUENCE [LARGE SCALE GENOMIC DNA]</scope>
    <source>
        <strain evidence="9 10">DSM 18048</strain>
    </source>
</reference>
<dbReference type="Proteomes" id="UP000248326">
    <property type="component" value="Unassembled WGS sequence"/>
</dbReference>
<dbReference type="PANTHER" id="PTHR13604:SF0">
    <property type="entry name" value="ABASIC SITE PROCESSING PROTEIN HMCES"/>
    <property type="match status" value="1"/>
</dbReference>
<name>A0A318SBQ8_9DEIO</name>
<evidence type="ECO:0000256" key="2">
    <source>
        <dbReference type="ARBA" id="ARBA00022670"/>
    </source>
</evidence>
<keyword evidence="7" id="KW-0456">Lyase</keyword>
<evidence type="ECO:0000313" key="9">
    <source>
        <dbReference type="EMBL" id="PYE48342.1"/>
    </source>
</evidence>
<keyword evidence="3" id="KW-0227">DNA damage</keyword>
<gene>
    <name evidence="9" type="ORF">DES52_13112</name>
</gene>
<dbReference type="RefSeq" id="WP_170131225.1">
    <property type="nucleotide sequence ID" value="NZ_QJSX01000031.1"/>
</dbReference>
<accession>A0A318SBQ8</accession>
<evidence type="ECO:0000256" key="1">
    <source>
        <dbReference type="ARBA" id="ARBA00008136"/>
    </source>
</evidence>
<comment type="similarity">
    <text evidence="1 8">Belongs to the SOS response-associated peptidase family.</text>
</comment>
<dbReference type="InterPro" id="IPR003738">
    <property type="entry name" value="SRAP"/>
</dbReference>
<dbReference type="EC" id="3.4.-.-" evidence="8"/>
<keyword evidence="5" id="KW-0190">Covalent protein-DNA linkage</keyword>
<evidence type="ECO:0000256" key="4">
    <source>
        <dbReference type="ARBA" id="ARBA00022801"/>
    </source>
</evidence>
<dbReference type="GO" id="GO:0106300">
    <property type="term" value="P:protein-DNA covalent cross-linking repair"/>
    <property type="evidence" value="ECO:0007669"/>
    <property type="project" value="InterPro"/>
</dbReference>
<dbReference type="PANTHER" id="PTHR13604">
    <property type="entry name" value="DC12-RELATED"/>
    <property type="match status" value="1"/>
</dbReference>
<dbReference type="Gene3D" id="3.90.1680.10">
    <property type="entry name" value="SOS response associated peptidase-like"/>
    <property type="match status" value="1"/>
</dbReference>